<dbReference type="InterPro" id="IPR031107">
    <property type="entry name" value="Small_HSP"/>
</dbReference>
<proteinExistence type="inferred from homology"/>
<evidence type="ECO:0000256" key="2">
    <source>
        <dbReference type="RuleBase" id="RU003616"/>
    </source>
</evidence>
<dbReference type="Proteomes" id="UP001262410">
    <property type="component" value="Unassembled WGS sequence"/>
</dbReference>
<dbReference type="CDD" id="cd06464">
    <property type="entry name" value="ACD_sHsps-like"/>
    <property type="match status" value="1"/>
</dbReference>
<dbReference type="PANTHER" id="PTHR11527">
    <property type="entry name" value="HEAT-SHOCK PROTEIN 20 FAMILY MEMBER"/>
    <property type="match status" value="1"/>
</dbReference>
<feature type="region of interest" description="Disordered" evidence="3">
    <location>
        <begin position="1"/>
        <end position="22"/>
    </location>
</feature>
<dbReference type="RefSeq" id="WP_309792149.1">
    <property type="nucleotide sequence ID" value="NZ_JAVDPW010000001.1"/>
</dbReference>
<evidence type="ECO:0000313" key="5">
    <source>
        <dbReference type="EMBL" id="MDR6288179.1"/>
    </source>
</evidence>
<accession>A0ABU1JJH1</accession>
<protein>
    <submittedName>
        <fullName evidence="5">HSP20 family protein</fullName>
    </submittedName>
</protein>
<comment type="caution">
    <text evidence="5">The sequence shown here is derived from an EMBL/GenBank/DDBJ whole genome shotgun (WGS) entry which is preliminary data.</text>
</comment>
<keyword evidence="6" id="KW-1185">Reference proteome</keyword>
<evidence type="ECO:0000259" key="4">
    <source>
        <dbReference type="PROSITE" id="PS01031"/>
    </source>
</evidence>
<sequence>MTQVVTKVPVKSEPAAGSTPAPTRAWDSLQILRHEIDHVFESFNRGLRLFPLGRPMVGDEPTWPRAMTQGMVPAMDIAEGEKGYQLTAELPGLAERNIEVKLSNGTLTIRGEKAEEKEEQKQDYHLSERRYGSFQRAFPLPADVDTDKIEASFKNGVLTVVLPKTVEAIKSEKKIDVKAA</sequence>
<reference evidence="5 6" key="1">
    <citation type="submission" date="2023-07" db="EMBL/GenBank/DDBJ databases">
        <title>Sorghum-associated microbial communities from plants grown in Nebraska, USA.</title>
        <authorList>
            <person name="Schachtman D."/>
        </authorList>
    </citation>
    <scope>NUCLEOTIDE SEQUENCE [LARGE SCALE GENOMIC DNA]</scope>
    <source>
        <strain evidence="5 6">584</strain>
    </source>
</reference>
<dbReference type="EMBL" id="JAVDPW010000001">
    <property type="protein sequence ID" value="MDR6288179.1"/>
    <property type="molecule type" value="Genomic_DNA"/>
</dbReference>
<comment type="similarity">
    <text evidence="1 2">Belongs to the small heat shock protein (HSP20) family.</text>
</comment>
<dbReference type="InterPro" id="IPR002068">
    <property type="entry name" value="A-crystallin/Hsp20_dom"/>
</dbReference>
<organism evidence="5 6">
    <name type="scientific">Inquilinus ginsengisoli</name>
    <dbReference type="NCBI Taxonomy" id="363840"/>
    <lineage>
        <taxon>Bacteria</taxon>
        <taxon>Pseudomonadati</taxon>
        <taxon>Pseudomonadota</taxon>
        <taxon>Alphaproteobacteria</taxon>
        <taxon>Rhodospirillales</taxon>
        <taxon>Rhodospirillaceae</taxon>
        <taxon>Inquilinus</taxon>
    </lineage>
</organism>
<name>A0ABU1JJH1_9PROT</name>
<feature type="domain" description="SHSP" evidence="4">
    <location>
        <begin position="66"/>
        <end position="180"/>
    </location>
</feature>
<dbReference type="InterPro" id="IPR008978">
    <property type="entry name" value="HSP20-like_chaperone"/>
</dbReference>
<gene>
    <name evidence="5" type="ORF">E9232_000678</name>
</gene>
<evidence type="ECO:0000256" key="1">
    <source>
        <dbReference type="PROSITE-ProRule" id="PRU00285"/>
    </source>
</evidence>
<dbReference type="Gene3D" id="2.60.40.790">
    <property type="match status" value="1"/>
</dbReference>
<dbReference type="SUPFAM" id="SSF49764">
    <property type="entry name" value="HSP20-like chaperones"/>
    <property type="match status" value="1"/>
</dbReference>
<dbReference type="Pfam" id="PF00011">
    <property type="entry name" value="HSP20"/>
    <property type="match status" value="1"/>
</dbReference>
<dbReference type="PROSITE" id="PS01031">
    <property type="entry name" value="SHSP"/>
    <property type="match status" value="1"/>
</dbReference>
<evidence type="ECO:0000256" key="3">
    <source>
        <dbReference type="SAM" id="MobiDB-lite"/>
    </source>
</evidence>
<evidence type="ECO:0000313" key="6">
    <source>
        <dbReference type="Proteomes" id="UP001262410"/>
    </source>
</evidence>